<comment type="caution">
    <text evidence="12">The sequence shown here is derived from an EMBL/GenBank/DDBJ whole genome shotgun (WGS) entry which is preliminary data.</text>
</comment>
<evidence type="ECO:0000313" key="12">
    <source>
        <dbReference type="EMBL" id="GEP61314.1"/>
    </source>
</evidence>
<evidence type="ECO:0000256" key="5">
    <source>
        <dbReference type="ARBA" id="ARBA00022750"/>
    </source>
</evidence>
<evidence type="ECO:0000256" key="9">
    <source>
        <dbReference type="HAMAP-Rule" id="MF_00161"/>
    </source>
</evidence>
<dbReference type="EC" id="3.4.23.36" evidence="9"/>
<reference evidence="12 13" key="1">
    <citation type="submission" date="2019-07" db="EMBL/GenBank/DDBJ databases">
        <title>Whole genome shotgun sequence of Reyranella soli NBRC 108950.</title>
        <authorList>
            <person name="Hosoyama A."/>
            <person name="Uohara A."/>
            <person name="Ohji S."/>
            <person name="Ichikawa N."/>
        </authorList>
    </citation>
    <scope>NUCLEOTIDE SEQUENCE [LARGE SCALE GENOMIC DNA]</scope>
    <source>
        <strain evidence="12 13">NBRC 108950</strain>
    </source>
</reference>
<keyword evidence="8 9" id="KW-0472">Membrane</keyword>
<dbReference type="GO" id="GO:0005886">
    <property type="term" value="C:plasma membrane"/>
    <property type="evidence" value="ECO:0007669"/>
    <property type="project" value="UniProtKB-SubCell"/>
</dbReference>
<dbReference type="Proteomes" id="UP000321058">
    <property type="component" value="Unassembled WGS sequence"/>
</dbReference>
<keyword evidence="13" id="KW-1185">Reference proteome</keyword>
<evidence type="ECO:0000256" key="4">
    <source>
        <dbReference type="ARBA" id="ARBA00022692"/>
    </source>
</evidence>
<comment type="function">
    <text evidence="9 10">This protein specifically catalyzes the removal of signal peptides from prolipoproteins.</text>
</comment>
<dbReference type="PROSITE" id="PS00855">
    <property type="entry name" value="SPASE_II"/>
    <property type="match status" value="1"/>
</dbReference>
<keyword evidence="5 9" id="KW-0064">Aspartyl protease</keyword>
<protein>
    <recommendedName>
        <fullName evidence="9">Lipoprotein signal peptidase</fullName>
        <ecNumber evidence="9">3.4.23.36</ecNumber>
    </recommendedName>
    <alternativeName>
        <fullName evidence="9">Prolipoprotein signal peptidase</fullName>
    </alternativeName>
    <alternativeName>
        <fullName evidence="9">Signal peptidase II</fullName>
        <shortName evidence="9">SPase II</shortName>
    </alternativeName>
</protein>
<keyword evidence="6 9" id="KW-0378">Hydrolase</keyword>
<dbReference type="InterPro" id="IPR001872">
    <property type="entry name" value="Peptidase_A8"/>
</dbReference>
<feature type="active site" evidence="9">
    <location>
        <position position="137"/>
    </location>
</feature>
<feature type="transmembrane region" description="Helical" evidence="9">
    <location>
        <begin position="129"/>
        <end position="149"/>
    </location>
</feature>
<keyword evidence="4 9" id="KW-0812">Transmembrane</keyword>
<sequence>MMRRIDRQAMALVVITLIADQLSKQLLLTYLAKAGAIVPVVDGFFRLVIVWNRGVSFGLMGDQALPPWVLSVVAIAVCIGLFIWLRRTDRPFTGWGIGLVMGGAIGNVIDRARWGAVFDFADFHIGHWHWPAFNIADSAIVVGVGLMLIDSLVGERQRAP</sequence>
<dbReference type="EMBL" id="BKAJ01000214">
    <property type="protein sequence ID" value="GEP61314.1"/>
    <property type="molecule type" value="Genomic_DNA"/>
</dbReference>
<feature type="transmembrane region" description="Helical" evidence="9">
    <location>
        <begin position="92"/>
        <end position="109"/>
    </location>
</feature>
<comment type="pathway">
    <text evidence="9">Protein modification; lipoprotein biosynthesis (signal peptide cleavage).</text>
</comment>
<dbReference type="PANTHER" id="PTHR33695">
    <property type="entry name" value="LIPOPROTEIN SIGNAL PEPTIDASE"/>
    <property type="match status" value="1"/>
</dbReference>
<keyword evidence="3 9" id="KW-0645">Protease</keyword>
<dbReference type="PRINTS" id="PR00781">
    <property type="entry name" value="LIPOSIGPTASE"/>
</dbReference>
<evidence type="ECO:0000256" key="8">
    <source>
        <dbReference type="ARBA" id="ARBA00023136"/>
    </source>
</evidence>
<gene>
    <name evidence="9 12" type="primary">lspA</name>
    <name evidence="12" type="ORF">RSO01_84800</name>
</gene>
<evidence type="ECO:0000256" key="3">
    <source>
        <dbReference type="ARBA" id="ARBA00022670"/>
    </source>
</evidence>
<comment type="similarity">
    <text evidence="1 9 11">Belongs to the peptidase A8 family.</text>
</comment>
<comment type="subcellular location">
    <subcellularLocation>
        <location evidence="9">Cell membrane</location>
        <topology evidence="9">Multi-pass membrane protein</topology>
    </subcellularLocation>
</comment>
<evidence type="ECO:0000256" key="11">
    <source>
        <dbReference type="RuleBase" id="RU004181"/>
    </source>
</evidence>
<dbReference type="UniPathway" id="UPA00665"/>
<dbReference type="GO" id="GO:0006508">
    <property type="term" value="P:proteolysis"/>
    <property type="evidence" value="ECO:0007669"/>
    <property type="project" value="UniProtKB-KW"/>
</dbReference>
<keyword evidence="2 9" id="KW-1003">Cell membrane</keyword>
<evidence type="ECO:0000313" key="13">
    <source>
        <dbReference type="Proteomes" id="UP000321058"/>
    </source>
</evidence>
<evidence type="ECO:0000256" key="7">
    <source>
        <dbReference type="ARBA" id="ARBA00022989"/>
    </source>
</evidence>
<dbReference type="GO" id="GO:0004190">
    <property type="term" value="F:aspartic-type endopeptidase activity"/>
    <property type="evidence" value="ECO:0007669"/>
    <property type="project" value="UniProtKB-UniRule"/>
</dbReference>
<dbReference type="AlphaFoldDB" id="A0A512NQT2"/>
<feature type="transmembrane region" description="Helical" evidence="9">
    <location>
        <begin position="27"/>
        <end position="48"/>
    </location>
</feature>
<feature type="active site" evidence="9">
    <location>
        <position position="119"/>
    </location>
</feature>
<accession>A0A512NQT2</accession>
<name>A0A512NQT2_9HYPH</name>
<dbReference type="PANTHER" id="PTHR33695:SF1">
    <property type="entry name" value="LIPOPROTEIN SIGNAL PEPTIDASE"/>
    <property type="match status" value="1"/>
</dbReference>
<evidence type="ECO:0000256" key="10">
    <source>
        <dbReference type="RuleBase" id="RU000594"/>
    </source>
</evidence>
<evidence type="ECO:0000256" key="2">
    <source>
        <dbReference type="ARBA" id="ARBA00022475"/>
    </source>
</evidence>
<evidence type="ECO:0000256" key="6">
    <source>
        <dbReference type="ARBA" id="ARBA00022801"/>
    </source>
</evidence>
<feature type="transmembrane region" description="Helical" evidence="9">
    <location>
        <begin position="68"/>
        <end position="85"/>
    </location>
</feature>
<dbReference type="HAMAP" id="MF_00161">
    <property type="entry name" value="LspA"/>
    <property type="match status" value="1"/>
</dbReference>
<proteinExistence type="inferred from homology"/>
<dbReference type="NCBIfam" id="TIGR00077">
    <property type="entry name" value="lspA"/>
    <property type="match status" value="1"/>
</dbReference>
<dbReference type="RefSeq" id="WP_218037630.1">
    <property type="nucleotide sequence ID" value="NZ_BKAJ01000214.1"/>
</dbReference>
<dbReference type="Pfam" id="PF01252">
    <property type="entry name" value="Peptidase_A8"/>
    <property type="match status" value="1"/>
</dbReference>
<keyword evidence="7 9" id="KW-1133">Transmembrane helix</keyword>
<evidence type="ECO:0000256" key="1">
    <source>
        <dbReference type="ARBA" id="ARBA00006139"/>
    </source>
</evidence>
<keyword evidence="12" id="KW-0449">Lipoprotein</keyword>
<organism evidence="12 13">
    <name type="scientific">Reyranella soli</name>
    <dbReference type="NCBI Taxonomy" id="1230389"/>
    <lineage>
        <taxon>Bacteria</taxon>
        <taxon>Pseudomonadati</taxon>
        <taxon>Pseudomonadota</taxon>
        <taxon>Alphaproteobacteria</taxon>
        <taxon>Hyphomicrobiales</taxon>
        <taxon>Reyranellaceae</taxon>
        <taxon>Reyranella</taxon>
    </lineage>
</organism>
<comment type="catalytic activity">
    <reaction evidence="9 10">
        <text>Release of signal peptides from bacterial membrane prolipoproteins. Hydrolyzes -Xaa-Yaa-Zaa-|-(S,diacylglyceryl)Cys-, in which Xaa is hydrophobic (preferably Leu), and Yaa (Ala or Ser) and Zaa (Gly or Ala) have small, neutral side chains.</text>
        <dbReference type="EC" id="3.4.23.36"/>
    </reaction>
</comment>